<dbReference type="Proteomes" id="UP001189624">
    <property type="component" value="Chromosome 1"/>
</dbReference>
<proteinExistence type="predicted"/>
<dbReference type="AlphaFoldDB" id="A0AA86V9F5"/>
<sequence length="57" mass="6503">MNTLIRKRRIMLNAATDNGNELVATVLDNLSLVKSTRNRVQSVFNFAIPNPWRADFV</sequence>
<protein>
    <submittedName>
        <fullName evidence="1">Uncharacterized protein</fullName>
    </submittedName>
</protein>
<accession>A0AA86V9F5</accession>
<dbReference type="Gramene" id="rna-AYBTSS11_LOCUS1751">
    <property type="protein sequence ID" value="CAJ1844622.1"/>
    <property type="gene ID" value="gene-AYBTSS11_LOCUS1751"/>
</dbReference>
<dbReference type="EMBL" id="OY731398">
    <property type="protein sequence ID" value="CAJ1844622.1"/>
    <property type="molecule type" value="Genomic_DNA"/>
</dbReference>
<organism evidence="1 2">
    <name type="scientific">Sphenostylis stenocarpa</name>
    <dbReference type="NCBI Taxonomy" id="92480"/>
    <lineage>
        <taxon>Eukaryota</taxon>
        <taxon>Viridiplantae</taxon>
        <taxon>Streptophyta</taxon>
        <taxon>Embryophyta</taxon>
        <taxon>Tracheophyta</taxon>
        <taxon>Spermatophyta</taxon>
        <taxon>Magnoliopsida</taxon>
        <taxon>eudicotyledons</taxon>
        <taxon>Gunneridae</taxon>
        <taxon>Pentapetalae</taxon>
        <taxon>rosids</taxon>
        <taxon>fabids</taxon>
        <taxon>Fabales</taxon>
        <taxon>Fabaceae</taxon>
        <taxon>Papilionoideae</taxon>
        <taxon>50 kb inversion clade</taxon>
        <taxon>NPAAA clade</taxon>
        <taxon>indigoferoid/millettioid clade</taxon>
        <taxon>Phaseoleae</taxon>
        <taxon>Sphenostylis</taxon>
    </lineage>
</organism>
<name>A0AA86V9F5_9FABA</name>
<evidence type="ECO:0000313" key="2">
    <source>
        <dbReference type="Proteomes" id="UP001189624"/>
    </source>
</evidence>
<reference evidence="1" key="1">
    <citation type="submission" date="2023-10" db="EMBL/GenBank/DDBJ databases">
        <authorList>
            <person name="Domelevo Entfellner J.-B."/>
        </authorList>
    </citation>
    <scope>NUCLEOTIDE SEQUENCE</scope>
</reference>
<gene>
    <name evidence="1" type="ORF">AYBTSS11_LOCUS1751</name>
</gene>
<evidence type="ECO:0000313" key="1">
    <source>
        <dbReference type="EMBL" id="CAJ1844622.1"/>
    </source>
</evidence>
<keyword evidence="2" id="KW-1185">Reference proteome</keyword>